<dbReference type="PANTHER" id="PTHR34400">
    <property type="match status" value="1"/>
</dbReference>
<evidence type="ECO:0000256" key="1">
    <source>
        <dbReference type="SAM" id="MobiDB-lite"/>
    </source>
</evidence>
<keyword evidence="4" id="KW-1185">Reference proteome</keyword>
<evidence type="ECO:0000259" key="2">
    <source>
        <dbReference type="Pfam" id="PF12902"/>
    </source>
</evidence>
<dbReference type="InterPro" id="IPR012347">
    <property type="entry name" value="Ferritin-like"/>
</dbReference>
<sequence length="521" mass="58832">MAENFVHLGNYHEVVMHRRAIKGSLMLPMAHPNHMPASRDLSASKRQVILKWLSNDSPAKGNPEHYYSVEHRRQDLQSALELEHSTIPPYLTALASIKFSHNLEVQGILKEVIIQEMMHMALVSNILNAIGGQPSLYSKEFIPRFPSRLPGGVQPDLIVPIEKVSLALIRNIFVKIEQPELEKRRVSSLQHTFDYAKLLKMKNETQCHKDEKGEMCIDTGHKPFFHHMNKQTDPSVDDELSACFISPLEEKSSTDSAEQEDEDDNMLEKRNLWKDFVSVNRPIVKHNNTIGGFYNHILNALGNLTGCGQHNDIFTGNRSRQVNVKHWSMKGHSLEVYDYITAVDAIKAIVEQGEGSSPCNPIAWNTEAGKSLSHYFLFRSVAEKREIRVWNKTKHKRSGGGIEDGTVLDSSQLCNGTYHFNSPKIPFHPDGVWPIISNPTMARYIPGSKAHRQAQRFNRVYTKLLKSLDNVFNGQPDTLKDALGLMYSVDLHLKKLVHTPIADDGDPEVGPNAAPTFDFTP</sequence>
<dbReference type="Gene3D" id="1.20.1260.10">
    <property type="match status" value="1"/>
</dbReference>
<evidence type="ECO:0000313" key="3">
    <source>
        <dbReference type="EMBL" id="KAK2551563.1"/>
    </source>
</evidence>
<comment type="caution">
    <text evidence="3">The sequence shown here is derived from an EMBL/GenBank/DDBJ whole genome shotgun (WGS) entry which is preliminary data.</text>
</comment>
<reference evidence="3" key="1">
    <citation type="journal article" date="2023" name="G3 (Bethesda)">
        <title>Whole genome assembly and annotation of the endangered Caribbean coral Acropora cervicornis.</title>
        <authorList>
            <person name="Selwyn J.D."/>
            <person name="Vollmer S.V."/>
        </authorList>
    </citation>
    <scope>NUCLEOTIDE SEQUENCE</scope>
    <source>
        <strain evidence="3">K2</strain>
    </source>
</reference>
<dbReference type="PANTHER" id="PTHR34400:SF4">
    <property type="entry name" value="MEMBRANE PROTEIN"/>
    <property type="match status" value="1"/>
</dbReference>
<dbReference type="Pfam" id="PF12902">
    <property type="entry name" value="Ferritin-like"/>
    <property type="match status" value="1"/>
</dbReference>
<dbReference type="InterPro" id="IPR026820">
    <property type="entry name" value="VioB/RebD_dom"/>
</dbReference>
<organism evidence="3 4">
    <name type="scientific">Acropora cervicornis</name>
    <name type="common">Staghorn coral</name>
    <dbReference type="NCBI Taxonomy" id="6130"/>
    <lineage>
        <taxon>Eukaryota</taxon>
        <taxon>Metazoa</taxon>
        <taxon>Cnidaria</taxon>
        <taxon>Anthozoa</taxon>
        <taxon>Hexacorallia</taxon>
        <taxon>Scleractinia</taxon>
        <taxon>Astrocoeniina</taxon>
        <taxon>Acroporidae</taxon>
        <taxon>Acropora</taxon>
    </lineage>
</organism>
<reference evidence="3" key="2">
    <citation type="journal article" date="2023" name="Science">
        <title>Genomic signatures of disease resistance in endangered staghorn corals.</title>
        <authorList>
            <person name="Vollmer S.V."/>
            <person name="Selwyn J.D."/>
            <person name="Despard B.A."/>
            <person name="Roesel C.L."/>
        </authorList>
    </citation>
    <scope>NUCLEOTIDE SEQUENCE</scope>
    <source>
        <strain evidence="3">K2</strain>
    </source>
</reference>
<proteinExistence type="predicted"/>
<dbReference type="EMBL" id="JARQWQ010000096">
    <property type="protein sequence ID" value="KAK2551563.1"/>
    <property type="molecule type" value="Genomic_DNA"/>
</dbReference>
<feature type="region of interest" description="Disordered" evidence="1">
    <location>
        <begin position="501"/>
        <end position="521"/>
    </location>
</feature>
<dbReference type="Proteomes" id="UP001249851">
    <property type="component" value="Unassembled WGS sequence"/>
</dbReference>
<feature type="domain" description="Iminophenyl-pyruvate dimer synthase" evidence="2">
    <location>
        <begin position="76"/>
        <end position="381"/>
    </location>
</feature>
<evidence type="ECO:0000313" key="4">
    <source>
        <dbReference type="Proteomes" id="UP001249851"/>
    </source>
</evidence>
<accession>A0AAD9PYZ8</accession>
<dbReference type="AlphaFoldDB" id="A0AAD9PYZ8"/>
<name>A0AAD9PYZ8_ACRCE</name>
<protein>
    <recommendedName>
        <fullName evidence="2">Iminophenyl-pyruvate dimer synthase domain-containing protein</fullName>
    </recommendedName>
</protein>
<gene>
    <name evidence="3" type="ORF">P5673_027541</name>
</gene>